<dbReference type="SMART" id="SM00382">
    <property type="entry name" value="AAA"/>
    <property type="match status" value="1"/>
</dbReference>
<gene>
    <name evidence="12" type="primary">modC</name>
    <name evidence="12" type="ORF">F1189_17340</name>
</gene>
<evidence type="ECO:0000256" key="9">
    <source>
        <dbReference type="PROSITE-ProRule" id="PRU01213"/>
    </source>
</evidence>
<dbReference type="GO" id="GO:0016887">
    <property type="term" value="F:ATP hydrolysis activity"/>
    <property type="evidence" value="ECO:0007669"/>
    <property type="project" value="InterPro"/>
</dbReference>
<evidence type="ECO:0000259" key="11">
    <source>
        <dbReference type="PROSITE" id="PS51866"/>
    </source>
</evidence>
<dbReference type="SUPFAM" id="SSF52540">
    <property type="entry name" value="P-loop containing nucleoside triphosphate hydrolases"/>
    <property type="match status" value="1"/>
</dbReference>
<dbReference type="InterPro" id="IPR017871">
    <property type="entry name" value="ABC_transporter-like_CS"/>
</dbReference>
<keyword evidence="7" id="KW-1278">Translocase</keyword>
<keyword evidence="5" id="KW-0547">Nucleotide-binding</keyword>
<evidence type="ECO:0000256" key="5">
    <source>
        <dbReference type="ARBA" id="ARBA00022741"/>
    </source>
</evidence>
<dbReference type="Pfam" id="PF03459">
    <property type="entry name" value="TOBE"/>
    <property type="match status" value="1"/>
</dbReference>
<dbReference type="GO" id="GO:0016020">
    <property type="term" value="C:membrane"/>
    <property type="evidence" value="ECO:0007669"/>
    <property type="project" value="InterPro"/>
</dbReference>
<dbReference type="SUPFAM" id="SSF50331">
    <property type="entry name" value="MOP-like"/>
    <property type="match status" value="1"/>
</dbReference>
<evidence type="ECO:0000256" key="3">
    <source>
        <dbReference type="ARBA" id="ARBA00022505"/>
    </source>
</evidence>
<dbReference type="OrthoDB" id="9802264at2"/>
<dbReference type="GO" id="GO:0015098">
    <property type="term" value="F:molybdate ion transmembrane transporter activity"/>
    <property type="evidence" value="ECO:0007669"/>
    <property type="project" value="InterPro"/>
</dbReference>
<evidence type="ECO:0000256" key="2">
    <source>
        <dbReference type="ARBA" id="ARBA00022475"/>
    </source>
</evidence>
<dbReference type="GO" id="GO:0140359">
    <property type="term" value="F:ABC-type transporter activity"/>
    <property type="evidence" value="ECO:0007669"/>
    <property type="project" value="InterPro"/>
</dbReference>
<dbReference type="EMBL" id="VWPK01000027">
    <property type="protein sequence ID" value="KAA5610842.1"/>
    <property type="molecule type" value="Genomic_DNA"/>
</dbReference>
<dbReference type="InterPro" id="IPR003439">
    <property type="entry name" value="ABC_transporter-like_ATP-bd"/>
</dbReference>
<keyword evidence="8" id="KW-0472">Membrane</keyword>
<sequence>MTSTVPMQVHFHGMLGRFALDVAFTAPAHGITALFGPSGCGKTSVLRCVAGLQRLDGRFALAGEVWQDERQFRPPHRRPIGYVFQEASLFPHLSVRANLLYGHRRTVGRGVTETIRLDEVVELLGLGRMLDRSPRHLSGGERQRVAVGRALLSQPRLLLMDEPLAALDRFSKEEILPYLERLHDTLSVPVLLVSHDITEVERLADHLVLLRAGRVEASGKLAELQADPKLPVARLPEAGVTLKAQVEGFDAEYDLTMLALPGGRLQVPGVFGEAGTTQRIRITASDVSLARHPDDGSTILNVLPARIVAAEKLNHAQIMAVMALGEAGEGDRVLARVTRKSWDLLGLAPGELVYARVKGVALM</sequence>
<protein>
    <submittedName>
        <fullName evidence="12">Molybdenum ABC transporter ATP-binding protein</fullName>
    </submittedName>
</protein>
<keyword evidence="4" id="KW-0997">Cell inner membrane</keyword>
<evidence type="ECO:0000256" key="1">
    <source>
        <dbReference type="ARBA" id="ARBA00022448"/>
    </source>
</evidence>
<dbReference type="Gene3D" id="3.40.50.300">
    <property type="entry name" value="P-loop containing nucleotide triphosphate hydrolases"/>
    <property type="match status" value="1"/>
</dbReference>
<dbReference type="InterPro" id="IPR005116">
    <property type="entry name" value="Transp-assoc_OB_typ1"/>
</dbReference>
<dbReference type="InterPro" id="IPR008995">
    <property type="entry name" value="Mo/tungstate-bd_C_term_dom"/>
</dbReference>
<keyword evidence="2" id="KW-1003">Cell membrane</keyword>
<dbReference type="Pfam" id="PF00005">
    <property type="entry name" value="ABC_tran"/>
    <property type="match status" value="1"/>
</dbReference>
<keyword evidence="13" id="KW-1185">Reference proteome</keyword>
<dbReference type="InterPro" id="IPR050334">
    <property type="entry name" value="Molybdenum_import_ModC"/>
</dbReference>
<accession>A0A5M6IRC3</accession>
<keyword evidence="6 12" id="KW-0067">ATP-binding</keyword>
<evidence type="ECO:0000256" key="4">
    <source>
        <dbReference type="ARBA" id="ARBA00022519"/>
    </source>
</evidence>
<feature type="domain" description="ABC transporter" evidence="10">
    <location>
        <begin position="4"/>
        <end position="237"/>
    </location>
</feature>
<dbReference type="PROSITE" id="PS51866">
    <property type="entry name" value="MOP"/>
    <property type="match status" value="1"/>
</dbReference>
<dbReference type="RefSeq" id="WP_150042125.1">
    <property type="nucleotide sequence ID" value="NZ_OW485601.1"/>
</dbReference>
<reference evidence="12 13" key="1">
    <citation type="submission" date="2019-09" db="EMBL/GenBank/DDBJ databases">
        <title>Genome sequence of Rhodovastum atsumiense, a diverse member of the Acetobacteraceae family of non-sulfur purple photosynthetic bacteria.</title>
        <authorList>
            <person name="Meyer T."/>
            <person name="Kyndt J."/>
        </authorList>
    </citation>
    <scope>NUCLEOTIDE SEQUENCE [LARGE SCALE GENOMIC DNA]</scope>
    <source>
        <strain evidence="12 13">DSM 21279</strain>
    </source>
</reference>
<name>A0A5M6IRC3_9PROT</name>
<dbReference type="Proteomes" id="UP000325255">
    <property type="component" value="Unassembled WGS sequence"/>
</dbReference>
<dbReference type="PROSITE" id="PS50893">
    <property type="entry name" value="ABC_TRANSPORTER_2"/>
    <property type="match status" value="1"/>
</dbReference>
<feature type="domain" description="Mop" evidence="11">
    <location>
        <begin position="296"/>
        <end position="363"/>
    </location>
</feature>
<keyword evidence="3 9" id="KW-0500">Molybdenum</keyword>
<dbReference type="GO" id="GO:0005524">
    <property type="term" value="F:ATP binding"/>
    <property type="evidence" value="ECO:0007669"/>
    <property type="project" value="UniProtKB-KW"/>
</dbReference>
<dbReference type="PROSITE" id="PS00211">
    <property type="entry name" value="ABC_TRANSPORTER_1"/>
    <property type="match status" value="1"/>
</dbReference>
<dbReference type="AlphaFoldDB" id="A0A5M6IRC3"/>
<dbReference type="Gene3D" id="2.40.50.100">
    <property type="match status" value="1"/>
</dbReference>
<dbReference type="InterPro" id="IPR011868">
    <property type="entry name" value="ModC_ABC_ATP-bd"/>
</dbReference>
<evidence type="ECO:0000256" key="8">
    <source>
        <dbReference type="ARBA" id="ARBA00023136"/>
    </source>
</evidence>
<dbReference type="NCBIfam" id="TIGR02142">
    <property type="entry name" value="modC_ABC"/>
    <property type="match status" value="1"/>
</dbReference>
<evidence type="ECO:0000256" key="6">
    <source>
        <dbReference type="ARBA" id="ARBA00022840"/>
    </source>
</evidence>
<evidence type="ECO:0000256" key="7">
    <source>
        <dbReference type="ARBA" id="ARBA00022967"/>
    </source>
</evidence>
<dbReference type="InterPro" id="IPR004606">
    <property type="entry name" value="Mop_domain"/>
</dbReference>
<dbReference type="InterPro" id="IPR027417">
    <property type="entry name" value="P-loop_NTPase"/>
</dbReference>
<comment type="caution">
    <text evidence="12">The sequence shown here is derived from an EMBL/GenBank/DDBJ whole genome shotgun (WGS) entry which is preliminary data.</text>
</comment>
<dbReference type="PANTHER" id="PTHR43514:SF10">
    <property type="entry name" value="MOLYBDENUM IMPORT ATP-BINDING PROTEIN MODC 2"/>
    <property type="match status" value="1"/>
</dbReference>
<evidence type="ECO:0000313" key="12">
    <source>
        <dbReference type="EMBL" id="KAA5610842.1"/>
    </source>
</evidence>
<evidence type="ECO:0000259" key="10">
    <source>
        <dbReference type="PROSITE" id="PS50893"/>
    </source>
</evidence>
<organism evidence="12 13">
    <name type="scientific">Rhodovastum atsumiense</name>
    <dbReference type="NCBI Taxonomy" id="504468"/>
    <lineage>
        <taxon>Bacteria</taxon>
        <taxon>Pseudomonadati</taxon>
        <taxon>Pseudomonadota</taxon>
        <taxon>Alphaproteobacteria</taxon>
        <taxon>Acetobacterales</taxon>
        <taxon>Acetobacteraceae</taxon>
        <taxon>Rhodovastum</taxon>
    </lineage>
</organism>
<proteinExistence type="predicted"/>
<keyword evidence="1" id="KW-0813">Transport</keyword>
<dbReference type="PANTHER" id="PTHR43514">
    <property type="entry name" value="ABC TRANSPORTER I FAMILY MEMBER 10"/>
    <property type="match status" value="1"/>
</dbReference>
<evidence type="ECO:0000313" key="13">
    <source>
        <dbReference type="Proteomes" id="UP000325255"/>
    </source>
</evidence>
<dbReference type="InterPro" id="IPR003593">
    <property type="entry name" value="AAA+_ATPase"/>
</dbReference>